<feature type="domain" description="WWE" evidence="11">
    <location>
        <begin position="1955"/>
        <end position="2037"/>
    </location>
</feature>
<dbReference type="Gene3D" id="3.30.720.50">
    <property type="match status" value="1"/>
</dbReference>
<dbReference type="GO" id="GO:0003950">
    <property type="term" value="F:NAD+ poly-ADP-ribosyltransferase activity"/>
    <property type="evidence" value="ECO:0007669"/>
    <property type="project" value="UniProtKB-UniRule"/>
</dbReference>
<comment type="caution">
    <text evidence="14">The sequence shown here is derived from an EMBL/GenBank/DDBJ whole genome shotgun (WGS) entry which is preliminary data.</text>
</comment>
<keyword evidence="15" id="KW-1185">Reference proteome</keyword>
<evidence type="ECO:0000259" key="12">
    <source>
        <dbReference type="PROSITE" id="PS51059"/>
    </source>
</evidence>
<name>A0AAV7K0Z5_9METZ</name>
<feature type="domain" description="PARP catalytic" evidence="12">
    <location>
        <begin position="2165"/>
        <end position="2394"/>
    </location>
</feature>
<feature type="compositionally biased region" description="Polar residues" evidence="9">
    <location>
        <begin position="189"/>
        <end position="200"/>
    </location>
</feature>
<organism evidence="14 15">
    <name type="scientific">Oopsacas minuta</name>
    <dbReference type="NCBI Taxonomy" id="111878"/>
    <lineage>
        <taxon>Eukaryota</taxon>
        <taxon>Metazoa</taxon>
        <taxon>Porifera</taxon>
        <taxon>Hexactinellida</taxon>
        <taxon>Hexasterophora</taxon>
        <taxon>Lyssacinosida</taxon>
        <taxon>Leucopsacidae</taxon>
        <taxon>Oopsacas</taxon>
    </lineage>
</organism>
<accession>A0AAV7K0Z5</accession>
<dbReference type="PROSITE" id="PS51154">
    <property type="entry name" value="MACRO"/>
    <property type="match status" value="1"/>
</dbReference>
<sequence>MMSTLDSKQTISPLVTASNLIDPPEFIPSTNIPLIPSNNIHTDLSELESIFTAPPPLVQASDPTPLLLSSYRDEDSSSQFNNTFQSPQLLPDISLQSPIKSDVTPSAPSADLLLQFDELMVPTLPTSQTSSSSEFMSQPSDLNLDSEVQTNTDPTQTDSGVSGDSFGTPPSSPAWITNPPIQDIPPEETQVTNTSTNDPLIQSSSLNKVTLFDPLTSADNVTQLPEPPPKDIQQDIQSKSLPVPPPTGSSGSILSVHGITNSVTVEKLRLHFWMYRASIKFIEIKQDPEDPTIKMGVITFSSPQLATQLLREFSQLPLAGQIHSITADTCVIPDSLAHYPSPGVFSDSMDDLDNCSVMEGAPINRERKSRSLSPASREFSPDPGRRQDPNRIARESNCRNPTKFQRIEHEGDPKIHTVVIRNIPFSYPIDNIKSFVKKWWDDRIQSVIPSKDKLAGKASIMYINTYSTELPQIIVDKLLEGEFIVDPMDIYTRMNSNWTGHLEHPSGKRKRRSDSSQNNFYSQDPYPPRGQEMECNEDDYHPSAPPPPYYDPLSPSCSLLPPEEPTVLILHKVQGCVNRDSMTNYFYDFSNYTIEWKADPLPIDPHDKKNTTFSRVRVFFSNREAALDAMTYLAHVPLNGAYVIISLEEDYCQQQQCSSSPIKRTTPDDAFLIVTGFDECITTEYFEVNSVIRRYKDHYSEIRVQTNSKTGEKRIQIKFHNRDAIIEAEAAMLQVDFRGRKMDAMIEHIKQETPSSPVRSADLIIIVSNIPPCVTSAELKIMFDSYGNIMKEVDIRPMSQNQTLGQCNIQYQNSDSARLAIEAKDGITYEGHILEVKLLSHLIQTEPVTPVIPVTACTQAEVSCSPPQPTPPVENIKSGKMSKELIDYLKQKYESDIDKFRQLGGFKYTDGILYIKHPDAKVLDDFINNVIGETTELTKELQDSDLKTLLGSDDQNFPTTNIQKILGSLLETGHIDYITGCLPYFIHIFGNKKSVSVAMKNVMVFLYSQLDLSCPLDILFNKFPELLHSDTSIFNITNLKVHIRCPSLDVCKHVKQSMEIAVNRCCTVAVNMTQRYLKPAHIFITRNDIHVCLLVKTPDGNYLDKASKQIEGAKVYLCGYNEHVTSLVNVLETPCKKVMPISQSALEKLTRKRDKGAILLEKFESKSKVCIHLEKKNSLVISGFIEEDIEAMADELSKKLEDVRLTLDEKYLEVTQKHYLIEGAENNCSFVFEIIQELEIQLQIKVEFNNGQIELSGDQESILKVETNSKDFNDLIHSCLPVKTFHKVVVEVTSRRFAELIFKYLNYLCDRENYFIFQLLNPMPMSNRPGSCDVQVIVSAHPKTLTAVEPKIKEIRARSDNIKVTKEDFNLYKSATEKFKKIKETEFIEIIPDSGSSTLQFLSIGVSPKTAQELLDSGLSDQEERREVSITVTLAFYIREKKIIKELKEKFNCNLKLEEDRSCTCRIRMNGKRDDVAKVTEHIQSLTSMLISVPFEIKFPSKKFFAQFQSEVISIKDIIQNECRVLIDARPLSINGESKKECTMIIMSEIRADIDQAVTQFRDYITFDKITKPLTKIQQTKMVDNMLTVFAKQCSEHHYYIDLSHDNFSLMALRYFAKEAIPCGEKNLKPYFEFACAEYCVPNFPLLHSLFTDSATQRVNAIGINNSVKIFPPQSNTQAYKLEGNYDNVKLAYTELDEYVKGLSKFFTTCRVDVNCPIEALQADQDIIRFLEGLSRPDTSILVTLPSMLPTNQTLIASYEIPLITHNLILEIQKGDITKLNIDAIVNAANERLCHGGGVACAISNAGGPIVQQTSSQYVQEKGPLPVSLNIILPAGNIKCKSIIHAVGPVWDKNNPDKVKNELGHCVYNIFKTAEKESYSTIALPTISAGIFAFPVEVSTSTIIEAIEHFFKSKQFYSLQKIILIDIQDNILQQFKLVCDRQFKPQKQENIISSSLPNPTNIPLPPTPPAQTIFQFQENNQSWIPYSQPDNDILKKAYDNNPAGAISISRAKYTYTIDFNSMIQTNNQTQVKRNIQIVNPVPQDDDLVVPIPVDAPSSWTDITSKTIVFFGRKDRMDDVRQKFEGLVKSLMKKIEFRVTHSRRNDLISIMTACKSPYVKLSLETETDSFNVIVDGYYKDVKSTETEILAKLMVLIQKQSPNFEGPPNYWLAQGSDVSKLILLPHNLTEYQQVVSKFRSTLPQASIVRVERVQNTWLWTRYQQDKQRIMQKSTGGANEMIVYHGTRGNSPHLIYKGEQGFEARLAASGMWGTASYFAVNASYSNDYAYQCPDGNRQLFSVKICAGDVIEMEPDSSLRLPPLKSQINQQLQRNPSPFVLSTSDIYDTSLQPQIPQPTAPQFVNDRYDTVSGTTRGSKVYMIYENGRAYPEYLITYR</sequence>
<feature type="domain" description="Macro" evidence="13">
    <location>
        <begin position="1757"/>
        <end position="1943"/>
    </location>
</feature>
<dbReference type="GO" id="GO:0003723">
    <property type="term" value="F:RNA binding"/>
    <property type="evidence" value="ECO:0007669"/>
    <property type="project" value="UniProtKB-UniRule"/>
</dbReference>
<evidence type="ECO:0000256" key="2">
    <source>
        <dbReference type="ARBA" id="ARBA00022676"/>
    </source>
</evidence>
<dbReference type="PANTHER" id="PTHR14453">
    <property type="entry name" value="PARP/ZINC FINGER CCCH TYPE DOMAIN CONTAINING PROTEIN"/>
    <property type="match status" value="1"/>
</dbReference>
<evidence type="ECO:0000256" key="5">
    <source>
        <dbReference type="ARBA" id="ARBA00023242"/>
    </source>
</evidence>
<dbReference type="InterPro" id="IPR000504">
    <property type="entry name" value="RRM_dom"/>
</dbReference>
<dbReference type="Pfam" id="PF01661">
    <property type="entry name" value="Macro"/>
    <property type="match status" value="1"/>
</dbReference>
<feature type="region of interest" description="Disordered" evidence="9">
    <location>
        <begin position="124"/>
        <end position="200"/>
    </location>
</feature>
<dbReference type="Pfam" id="PF00076">
    <property type="entry name" value="RRM_1"/>
    <property type="match status" value="1"/>
</dbReference>
<dbReference type="InterPro" id="IPR012317">
    <property type="entry name" value="Poly(ADP-ribose)pol_cat_dom"/>
</dbReference>
<keyword evidence="8" id="KW-0175">Coiled coil</keyword>
<dbReference type="SUPFAM" id="SSF56399">
    <property type="entry name" value="ADP-ribosylation"/>
    <property type="match status" value="1"/>
</dbReference>
<evidence type="ECO:0000256" key="8">
    <source>
        <dbReference type="SAM" id="Coils"/>
    </source>
</evidence>
<dbReference type="GO" id="GO:0010629">
    <property type="term" value="P:negative regulation of gene expression"/>
    <property type="evidence" value="ECO:0007669"/>
    <property type="project" value="TreeGrafter"/>
</dbReference>
<dbReference type="SMART" id="SM00678">
    <property type="entry name" value="WWE"/>
    <property type="match status" value="1"/>
</dbReference>
<feature type="region of interest" description="Disordered" evidence="9">
    <location>
        <begin position="501"/>
        <end position="547"/>
    </location>
</feature>
<keyword evidence="6" id="KW-0694">RNA-binding</keyword>
<dbReference type="InterPro" id="IPR002589">
    <property type="entry name" value="Macro_dom"/>
</dbReference>
<feature type="region of interest" description="Disordered" evidence="9">
    <location>
        <begin position="364"/>
        <end position="395"/>
    </location>
</feature>
<evidence type="ECO:0000259" key="10">
    <source>
        <dbReference type="PROSITE" id="PS50102"/>
    </source>
</evidence>
<dbReference type="PANTHER" id="PTHR14453:SF67">
    <property type="entry name" value="POLY [ADP-RIBOSE] POLYMERASE"/>
    <property type="match status" value="1"/>
</dbReference>
<evidence type="ECO:0000259" key="13">
    <source>
        <dbReference type="PROSITE" id="PS51154"/>
    </source>
</evidence>
<dbReference type="GO" id="GO:0003714">
    <property type="term" value="F:transcription corepressor activity"/>
    <property type="evidence" value="ECO:0007669"/>
    <property type="project" value="TreeGrafter"/>
</dbReference>
<dbReference type="SUPFAM" id="SSF117839">
    <property type="entry name" value="WWE domain"/>
    <property type="match status" value="1"/>
</dbReference>
<dbReference type="InterPro" id="IPR012677">
    <property type="entry name" value="Nucleotide-bd_a/b_plait_sf"/>
</dbReference>
<keyword evidence="5" id="KW-0539">Nucleus</keyword>
<evidence type="ECO:0000313" key="15">
    <source>
        <dbReference type="Proteomes" id="UP001165289"/>
    </source>
</evidence>
<keyword evidence="2 7" id="KW-0328">Glycosyltransferase</keyword>
<comment type="subcellular location">
    <subcellularLocation>
        <location evidence="1">Nucleus</location>
    </subcellularLocation>
</comment>
<dbReference type="InterPro" id="IPR052056">
    <property type="entry name" value="Mono-ARTD/PARP"/>
</dbReference>
<dbReference type="PROSITE" id="PS50918">
    <property type="entry name" value="WWE"/>
    <property type="match status" value="1"/>
</dbReference>
<dbReference type="InterPro" id="IPR035979">
    <property type="entry name" value="RBD_domain_sf"/>
</dbReference>
<dbReference type="SUPFAM" id="SSF52949">
    <property type="entry name" value="Macro domain-like"/>
    <property type="match status" value="1"/>
</dbReference>
<dbReference type="EC" id="2.4.2.-" evidence="7"/>
<keyword evidence="3 7" id="KW-0808">Transferase</keyword>
<dbReference type="CDD" id="cd00590">
    <property type="entry name" value="RRM_SF"/>
    <property type="match status" value="1"/>
</dbReference>
<evidence type="ECO:0000313" key="14">
    <source>
        <dbReference type="EMBL" id="KAI6654883.1"/>
    </source>
</evidence>
<dbReference type="InterPro" id="IPR018123">
    <property type="entry name" value="WWE-dom_subgr"/>
</dbReference>
<evidence type="ECO:0000256" key="4">
    <source>
        <dbReference type="ARBA" id="ARBA00023027"/>
    </source>
</evidence>
<gene>
    <name evidence="14" type="ORF">LOD99_2762</name>
</gene>
<dbReference type="Pfam" id="PF02825">
    <property type="entry name" value="WWE"/>
    <property type="match status" value="1"/>
</dbReference>
<dbReference type="SUPFAM" id="SSF54928">
    <property type="entry name" value="RNA-binding domain, RBD"/>
    <property type="match status" value="2"/>
</dbReference>
<dbReference type="PROSITE" id="PS50102">
    <property type="entry name" value="RRM"/>
    <property type="match status" value="1"/>
</dbReference>
<dbReference type="Gene3D" id="3.90.228.10">
    <property type="match status" value="2"/>
</dbReference>
<reference evidence="14 15" key="1">
    <citation type="journal article" date="2023" name="BMC Biol.">
        <title>The compact genome of the sponge Oopsacas minuta (Hexactinellida) is lacking key metazoan core genes.</title>
        <authorList>
            <person name="Santini S."/>
            <person name="Schenkelaars Q."/>
            <person name="Jourda C."/>
            <person name="Duchesne M."/>
            <person name="Belahbib H."/>
            <person name="Rocher C."/>
            <person name="Selva M."/>
            <person name="Riesgo A."/>
            <person name="Vervoort M."/>
            <person name="Leys S.P."/>
            <person name="Kodjabachian L."/>
            <person name="Le Bivic A."/>
            <person name="Borchiellini C."/>
            <person name="Claverie J.M."/>
            <person name="Renard E."/>
        </authorList>
    </citation>
    <scope>NUCLEOTIDE SEQUENCE [LARGE SCALE GENOMIC DNA]</scope>
    <source>
        <strain evidence="14">SPO-2</strain>
    </source>
</reference>
<dbReference type="Proteomes" id="UP001165289">
    <property type="component" value="Unassembled WGS sequence"/>
</dbReference>
<proteinExistence type="predicted"/>
<dbReference type="SMART" id="SM00506">
    <property type="entry name" value="A1pp"/>
    <property type="match status" value="1"/>
</dbReference>
<feature type="region of interest" description="Disordered" evidence="9">
    <location>
        <begin position="219"/>
        <end position="249"/>
    </location>
</feature>
<dbReference type="InterPro" id="IPR043472">
    <property type="entry name" value="Macro_dom-like"/>
</dbReference>
<evidence type="ECO:0000259" key="11">
    <source>
        <dbReference type="PROSITE" id="PS50918"/>
    </source>
</evidence>
<dbReference type="InterPro" id="IPR004170">
    <property type="entry name" value="WWE_dom"/>
</dbReference>
<dbReference type="Pfam" id="PF00644">
    <property type="entry name" value="PARP"/>
    <property type="match status" value="1"/>
</dbReference>
<feature type="domain" description="RRM" evidence="10">
    <location>
        <begin position="763"/>
        <end position="841"/>
    </location>
</feature>
<dbReference type="PROSITE" id="PS51059">
    <property type="entry name" value="PARP_CATALYTIC"/>
    <property type="match status" value="1"/>
</dbReference>
<feature type="compositionally biased region" description="Polar residues" evidence="9">
    <location>
        <begin position="141"/>
        <end position="162"/>
    </location>
</feature>
<keyword evidence="4 7" id="KW-0520">NAD</keyword>
<dbReference type="Gene3D" id="3.30.70.330">
    <property type="match status" value="1"/>
</dbReference>
<feature type="compositionally biased region" description="Low complexity" evidence="9">
    <location>
        <begin position="124"/>
        <end position="140"/>
    </location>
</feature>
<dbReference type="GO" id="GO:0005737">
    <property type="term" value="C:cytoplasm"/>
    <property type="evidence" value="ECO:0007669"/>
    <property type="project" value="TreeGrafter"/>
</dbReference>
<dbReference type="EMBL" id="JAKMXF010000221">
    <property type="protein sequence ID" value="KAI6654883.1"/>
    <property type="molecule type" value="Genomic_DNA"/>
</dbReference>
<evidence type="ECO:0000256" key="7">
    <source>
        <dbReference type="RuleBase" id="RU362114"/>
    </source>
</evidence>
<dbReference type="Gene3D" id="3.40.220.10">
    <property type="entry name" value="Leucine Aminopeptidase, subunit E, domain 1"/>
    <property type="match status" value="1"/>
</dbReference>
<evidence type="ECO:0000256" key="6">
    <source>
        <dbReference type="PROSITE-ProRule" id="PRU00176"/>
    </source>
</evidence>
<dbReference type="CDD" id="cd02907">
    <property type="entry name" value="Macro_Af1521_BAL-like"/>
    <property type="match status" value="1"/>
</dbReference>
<evidence type="ECO:0000256" key="1">
    <source>
        <dbReference type="ARBA" id="ARBA00004123"/>
    </source>
</evidence>
<evidence type="ECO:0000256" key="3">
    <source>
        <dbReference type="ARBA" id="ARBA00022679"/>
    </source>
</evidence>
<evidence type="ECO:0000256" key="9">
    <source>
        <dbReference type="SAM" id="MobiDB-lite"/>
    </source>
</evidence>
<dbReference type="GO" id="GO:0008270">
    <property type="term" value="F:zinc ion binding"/>
    <property type="evidence" value="ECO:0007669"/>
    <property type="project" value="InterPro"/>
</dbReference>
<dbReference type="SMART" id="SM00360">
    <property type="entry name" value="RRM"/>
    <property type="match status" value="1"/>
</dbReference>
<dbReference type="GO" id="GO:0005634">
    <property type="term" value="C:nucleus"/>
    <property type="evidence" value="ECO:0007669"/>
    <property type="project" value="UniProtKB-SubCell"/>
</dbReference>
<feature type="compositionally biased region" description="Basic and acidic residues" evidence="9">
    <location>
        <begin position="379"/>
        <end position="395"/>
    </location>
</feature>
<protein>
    <recommendedName>
        <fullName evidence="7">Poly [ADP-ribose] polymerase</fullName>
        <shortName evidence="7">PARP</shortName>
        <ecNumber evidence="7">2.4.2.-</ecNumber>
    </recommendedName>
</protein>
<dbReference type="InterPro" id="IPR037197">
    <property type="entry name" value="WWE_dom_sf"/>
</dbReference>
<feature type="coiled-coil region" evidence="8">
    <location>
        <begin position="1186"/>
        <end position="1213"/>
    </location>
</feature>